<proteinExistence type="inferred from homology"/>
<dbReference type="GO" id="GO:0005789">
    <property type="term" value="C:endoplasmic reticulum membrane"/>
    <property type="evidence" value="ECO:0007669"/>
    <property type="project" value="TreeGrafter"/>
</dbReference>
<dbReference type="Pfam" id="PF05875">
    <property type="entry name" value="Ceramidase"/>
    <property type="match status" value="1"/>
</dbReference>
<keyword evidence="7" id="KW-0479">Metal-binding</keyword>
<evidence type="ECO:0000256" key="4">
    <source>
        <dbReference type="ARBA" id="ARBA00022801"/>
    </source>
</evidence>
<feature type="binding site" evidence="7">
    <location>
        <position position="95"/>
    </location>
    <ligand>
        <name>Zn(2+)</name>
        <dbReference type="ChEBI" id="CHEBI:29105"/>
        <note>catalytic</note>
    </ligand>
</feature>
<evidence type="ECO:0000256" key="8">
    <source>
        <dbReference type="SAM" id="MobiDB-lite"/>
    </source>
</evidence>
<accession>A0A9P7AY22</accession>
<comment type="similarity">
    <text evidence="2">Belongs to the alkaline ceramidase family.</text>
</comment>
<evidence type="ECO:0000256" key="1">
    <source>
        <dbReference type="ARBA" id="ARBA00004141"/>
    </source>
</evidence>
<evidence type="ECO:0000256" key="5">
    <source>
        <dbReference type="ARBA" id="ARBA00022989"/>
    </source>
</evidence>
<keyword evidence="11" id="KW-1185">Reference proteome</keyword>
<comment type="subcellular location">
    <subcellularLocation>
        <location evidence="1">Membrane</location>
        <topology evidence="1">Multi-pass membrane protein</topology>
    </subcellularLocation>
</comment>
<keyword evidence="3 9" id="KW-0812">Transmembrane</keyword>
<organism evidence="10 11">
    <name type="scientific">Hyphodiscus hymeniophilus</name>
    <dbReference type="NCBI Taxonomy" id="353542"/>
    <lineage>
        <taxon>Eukaryota</taxon>
        <taxon>Fungi</taxon>
        <taxon>Dikarya</taxon>
        <taxon>Ascomycota</taxon>
        <taxon>Pezizomycotina</taxon>
        <taxon>Leotiomycetes</taxon>
        <taxon>Helotiales</taxon>
        <taxon>Hyphodiscaceae</taxon>
        <taxon>Hyphodiscus</taxon>
    </lineage>
</organism>
<keyword evidence="4" id="KW-0378">Hydrolase</keyword>
<dbReference type="PANTHER" id="PTHR46187:SF3">
    <property type="entry name" value="ALKALINE CERAMIDASE 3"/>
    <property type="match status" value="1"/>
</dbReference>
<comment type="cofactor">
    <cofactor evidence="7">
        <name>Zn(2+)</name>
        <dbReference type="ChEBI" id="CHEBI:29105"/>
    </cofactor>
</comment>
<evidence type="ECO:0000256" key="6">
    <source>
        <dbReference type="ARBA" id="ARBA00023136"/>
    </source>
</evidence>
<dbReference type="AlphaFoldDB" id="A0A9P7AY22"/>
<evidence type="ECO:0000313" key="11">
    <source>
        <dbReference type="Proteomes" id="UP000785200"/>
    </source>
</evidence>
<feature type="transmembrane region" description="Helical" evidence="9">
    <location>
        <begin position="93"/>
        <end position="116"/>
    </location>
</feature>
<protein>
    <submittedName>
        <fullName evidence="10">Alkaline ceramidase</fullName>
    </submittedName>
</protein>
<evidence type="ECO:0000256" key="3">
    <source>
        <dbReference type="ARBA" id="ARBA00022692"/>
    </source>
</evidence>
<reference evidence="10" key="1">
    <citation type="submission" date="2019-07" db="EMBL/GenBank/DDBJ databases">
        <title>Hyphodiscus hymeniophilus genome sequencing and assembly.</title>
        <authorList>
            <person name="Kramer G."/>
            <person name="Nodwell J."/>
        </authorList>
    </citation>
    <scope>NUCLEOTIDE SEQUENCE</scope>
    <source>
        <strain evidence="10">ATCC 34498</strain>
    </source>
</reference>
<keyword evidence="5 9" id="KW-1133">Transmembrane helix</keyword>
<feature type="region of interest" description="Disordered" evidence="8">
    <location>
        <begin position="147"/>
        <end position="175"/>
    </location>
</feature>
<dbReference type="PANTHER" id="PTHR46187">
    <property type="entry name" value="ALKALINE CERAMIDASE 3"/>
    <property type="match status" value="1"/>
</dbReference>
<comment type="caution">
    <text evidence="10">The sequence shown here is derived from an EMBL/GenBank/DDBJ whole genome shotgun (WGS) entry which is preliminary data.</text>
</comment>
<dbReference type="InterPro" id="IPR008901">
    <property type="entry name" value="ACER"/>
</dbReference>
<evidence type="ECO:0000313" key="10">
    <source>
        <dbReference type="EMBL" id="KAG0649544.1"/>
    </source>
</evidence>
<dbReference type="GO" id="GO:0046514">
    <property type="term" value="P:ceramide catabolic process"/>
    <property type="evidence" value="ECO:0007669"/>
    <property type="project" value="TreeGrafter"/>
</dbReference>
<dbReference type="GO" id="GO:0046513">
    <property type="term" value="P:ceramide biosynthetic process"/>
    <property type="evidence" value="ECO:0007669"/>
    <property type="project" value="TreeGrafter"/>
</dbReference>
<name>A0A9P7AY22_9HELO</name>
<gene>
    <name evidence="10" type="ORF">D0Z07_3546</name>
</gene>
<dbReference type="EMBL" id="VNKQ01000007">
    <property type="protein sequence ID" value="KAG0649544.1"/>
    <property type="molecule type" value="Genomic_DNA"/>
</dbReference>
<feature type="binding site" evidence="7">
    <location>
        <position position="91"/>
    </location>
    <ligand>
        <name>Zn(2+)</name>
        <dbReference type="ChEBI" id="CHEBI:29105"/>
        <note>catalytic</note>
    </ligand>
</feature>
<keyword evidence="6 9" id="KW-0472">Membrane</keyword>
<dbReference type="OrthoDB" id="187171at2759"/>
<sequence length="175" mass="19801">MEVNIRPSFRTKYATVPQKKVPPGSISKTQRLANEKRDKDIIKTMWIMVAWGLSIFLGGFAIWGLDRVFCSTIRRWRHDIGLPWGILLEGHGWWHIMTGIGSYFYIVWAIWLRLCLSEKQDEYMLNWPSLFFSLPEVIPIASVKKKNGQTASNGGVNGKANGKSNGGVDGHAKIP</sequence>
<keyword evidence="7" id="KW-0862">Zinc</keyword>
<dbReference type="GO" id="GO:0016811">
    <property type="term" value="F:hydrolase activity, acting on carbon-nitrogen (but not peptide) bonds, in linear amides"/>
    <property type="evidence" value="ECO:0007669"/>
    <property type="project" value="InterPro"/>
</dbReference>
<evidence type="ECO:0000256" key="7">
    <source>
        <dbReference type="PIRSR" id="PIRSR608901-2"/>
    </source>
</evidence>
<evidence type="ECO:0000256" key="9">
    <source>
        <dbReference type="SAM" id="Phobius"/>
    </source>
</evidence>
<dbReference type="GO" id="GO:0046872">
    <property type="term" value="F:metal ion binding"/>
    <property type="evidence" value="ECO:0007669"/>
    <property type="project" value="UniProtKB-KW"/>
</dbReference>
<feature type="transmembrane region" description="Helical" evidence="9">
    <location>
        <begin position="45"/>
        <end position="65"/>
    </location>
</feature>
<evidence type="ECO:0000256" key="2">
    <source>
        <dbReference type="ARBA" id="ARBA00009780"/>
    </source>
</evidence>
<dbReference type="Proteomes" id="UP000785200">
    <property type="component" value="Unassembled WGS sequence"/>
</dbReference>